<accession>A0ABU0CBP5</accession>
<name>A0ABU0CBP5_9BRAD</name>
<keyword evidence="2" id="KW-1185">Reference proteome</keyword>
<proteinExistence type="predicted"/>
<gene>
    <name evidence="1" type="ORF">J2R99_003238</name>
</gene>
<sequence length="72" mass="7850">MPPKKSCWAVGEELASQTSGTVHKVVVTLTDEQLAAAEGWRSARGIPERSEALSELIRLGLLSEISRVYRLA</sequence>
<comment type="caution">
    <text evidence="1">The sequence shown here is derived from an EMBL/GenBank/DDBJ whole genome shotgun (WGS) entry which is preliminary data.</text>
</comment>
<dbReference type="Proteomes" id="UP001230253">
    <property type="component" value="Unassembled WGS sequence"/>
</dbReference>
<reference evidence="1 2" key="1">
    <citation type="submission" date="2023-07" db="EMBL/GenBank/DDBJ databases">
        <title>Genomic Encyclopedia of Type Strains, Phase IV (KMG-IV): sequencing the most valuable type-strain genomes for metagenomic binning, comparative biology and taxonomic classification.</title>
        <authorList>
            <person name="Goeker M."/>
        </authorList>
    </citation>
    <scope>NUCLEOTIDE SEQUENCE [LARGE SCALE GENOMIC DNA]</scope>
    <source>
        <strain evidence="1 2">DSM 11549</strain>
    </source>
</reference>
<evidence type="ECO:0000313" key="2">
    <source>
        <dbReference type="Proteomes" id="UP001230253"/>
    </source>
</evidence>
<dbReference type="EMBL" id="JAUSUK010000002">
    <property type="protein sequence ID" value="MDQ0327369.1"/>
    <property type="molecule type" value="Genomic_DNA"/>
</dbReference>
<protein>
    <submittedName>
        <fullName evidence="1">Metal-responsive CopG/Arc/MetJ family transcriptional regulator</fullName>
    </submittedName>
</protein>
<evidence type="ECO:0000313" key="1">
    <source>
        <dbReference type="EMBL" id="MDQ0327369.1"/>
    </source>
</evidence>
<dbReference type="RefSeq" id="WP_307155413.1">
    <property type="nucleotide sequence ID" value="NZ_JAUSUK010000002.1"/>
</dbReference>
<organism evidence="1 2">
    <name type="scientific">Rhodopseudomonas julia</name>
    <dbReference type="NCBI Taxonomy" id="200617"/>
    <lineage>
        <taxon>Bacteria</taxon>
        <taxon>Pseudomonadati</taxon>
        <taxon>Pseudomonadota</taxon>
        <taxon>Alphaproteobacteria</taxon>
        <taxon>Hyphomicrobiales</taxon>
        <taxon>Nitrobacteraceae</taxon>
        <taxon>Rhodopseudomonas</taxon>
    </lineage>
</organism>